<evidence type="ECO:0000313" key="1">
    <source>
        <dbReference type="EMBL" id="CCM76375.1"/>
    </source>
</evidence>
<sequence>MKGADECSHPNLQWMEMSYTALHFMTEPDISAIRRADQMSAFQPQPRLPFFFQARMP</sequence>
<evidence type="ECO:0000313" key="2">
    <source>
        <dbReference type="Proteomes" id="UP000009319"/>
    </source>
</evidence>
<reference evidence="1 2" key="1">
    <citation type="journal article" date="2013" name="Genome Announc.">
        <title>Draft Genome Sequence of Rhizobium mesoamericanum STM3625, a Nitrogen-Fixing Symbiont of Mimosa pudica Isolated in French Guiana (South America).</title>
        <authorList>
            <person name="Moulin L."/>
            <person name="Mornico D."/>
            <person name="Melkonian R."/>
            <person name="Klonowska A."/>
        </authorList>
    </citation>
    <scope>NUCLEOTIDE SEQUENCE [LARGE SCALE GENOMIC DNA]</scope>
    <source>
        <strain evidence="1 2">STM3625</strain>
    </source>
</reference>
<dbReference type="STRING" id="1211777.BN77_0169"/>
<dbReference type="AlphaFoldDB" id="K0PXI7"/>
<dbReference type="HOGENOM" id="CLU_2993610_0_0_5"/>
<proteinExistence type="predicted"/>
<dbReference type="Proteomes" id="UP000009319">
    <property type="component" value="Unassembled WGS sequence"/>
</dbReference>
<organism evidence="1 2">
    <name type="scientific">Rhizobium mesoamericanum STM3625</name>
    <dbReference type="NCBI Taxonomy" id="1211777"/>
    <lineage>
        <taxon>Bacteria</taxon>
        <taxon>Pseudomonadati</taxon>
        <taxon>Pseudomonadota</taxon>
        <taxon>Alphaproteobacteria</taxon>
        <taxon>Hyphomicrobiales</taxon>
        <taxon>Rhizobiaceae</taxon>
        <taxon>Rhizobium/Agrobacterium group</taxon>
        <taxon>Rhizobium</taxon>
    </lineage>
</organism>
<comment type="caution">
    <text evidence="1">The sequence shown here is derived from an EMBL/GenBank/DDBJ whole genome shotgun (WGS) entry which is preliminary data.</text>
</comment>
<keyword evidence="2" id="KW-1185">Reference proteome</keyword>
<name>K0PXI7_9HYPH</name>
<gene>
    <name evidence="1" type="ORF">BN77_0169</name>
</gene>
<protein>
    <submittedName>
        <fullName evidence="1">Uncharacterized protein</fullName>
    </submittedName>
</protein>
<dbReference type="EMBL" id="CANI01000023">
    <property type="protein sequence ID" value="CCM76375.1"/>
    <property type="molecule type" value="Genomic_DNA"/>
</dbReference>
<accession>K0PXI7</accession>